<name>A0ABV3R5D0_9HYPH</name>
<dbReference type="EMBL" id="JBFOCI010000009">
    <property type="protein sequence ID" value="MEW9808539.1"/>
    <property type="molecule type" value="Genomic_DNA"/>
</dbReference>
<evidence type="ECO:0000313" key="2">
    <source>
        <dbReference type="Proteomes" id="UP001556196"/>
    </source>
</evidence>
<proteinExistence type="predicted"/>
<keyword evidence="2" id="KW-1185">Reference proteome</keyword>
<dbReference type="Gene3D" id="3.90.1200.10">
    <property type="match status" value="1"/>
</dbReference>
<dbReference type="Gene3D" id="3.30.200.20">
    <property type="entry name" value="Phosphorylase Kinase, domain 1"/>
    <property type="match status" value="1"/>
</dbReference>
<dbReference type="Proteomes" id="UP001556196">
    <property type="component" value="Unassembled WGS sequence"/>
</dbReference>
<dbReference type="SUPFAM" id="SSF56112">
    <property type="entry name" value="Protein kinase-like (PK-like)"/>
    <property type="match status" value="1"/>
</dbReference>
<organism evidence="1 2">
    <name type="scientific">Mesorhizobium marinum</name>
    <dbReference type="NCBI Taxonomy" id="3228790"/>
    <lineage>
        <taxon>Bacteria</taxon>
        <taxon>Pseudomonadati</taxon>
        <taxon>Pseudomonadota</taxon>
        <taxon>Alphaproteobacteria</taxon>
        <taxon>Hyphomicrobiales</taxon>
        <taxon>Phyllobacteriaceae</taxon>
        <taxon>Mesorhizobium</taxon>
    </lineage>
</organism>
<dbReference type="RefSeq" id="WP_367725770.1">
    <property type="nucleotide sequence ID" value="NZ_JBFOCI010000009.1"/>
</dbReference>
<comment type="caution">
    <text evidence="1">The sequence shown here is derived from an EMBL/GenBank/DDBJ whole genome shotgun (WGS) entry which is preliminary data.</text>
</comment>
<dbReference type="InterPro" id="IPR011009">
    <property type="entry name" value="Kinase-like_dom_sf"/>
</dbReference>
<dbReference type="Pfam" id="PF01633">
    <property type="entry name" value="Choline_kinase"/>
    <property type="match status" value="1"/>
</dbReference>
<dbReference type="PANTHER" id="PTHR22603">
    <property type="entry name" value="CHOLINE/ETHANOALAMINE KINASE"/>
    <property type="match status" value="1"/>
</dbReference>
<protein>
    <submittedName>
        <fullName evidence="1">Phosphotransferase</fullName>
    </submittedName>
</protein>
<sequence length="311" mass="34609">MSDLDLARQAMAGVPLLKDYDGPVVRLGGLTNLVFQVGDHCIRVPGKGTEEYINRAHEAVAAREAAKAGVSPEVLYFDEKGVMVTRFIDEAQTMSPAAFKLNEAAPARAAEAFRKLHTSGAVFPFRFYLFAMIDDYLKVLSTKEVELPPGYHDVLHEAEDIRQALSLHPAPLVACHCDPLCENFLDAGDRMWIVDWEYAGMNDPMWDLGDLSVEGKFGERQDEEMLRAYFSGEPRPAERGRVVIYKAMCDLLWTLWGLIQLANANPAENFRAYADGRFARCRALMQTPDFSRHVAAVRKGKIPASTVPGPC</sequence>
<reference evidence="1 2" key="1">
    <citation type="submission" date="2024-06" db="EMBL/GenBank/DDBJ databases">
        <authorList>
            <person name="Tuo L."/>
        </authorList>
    </citation>
    <scope>NUCLEOTIDE SEQUENCE [LARGE SCALE GENOMIC DNA]</scope>
    <source>
        <strain evidence="1 2">ZMM04-5</strain>
    </source>
</reference>
<accession>A0ABV3R5D0</accession>
<gene>
    <name evidence="1" type="ORF">ABUE31_21325</name>
</gene>
<evidence type="ECO:0000313" key="1">
    <source>
        <dbReference type="EMBL" id="MEW9808539.1"/>
    </source>
</evidence>
<dbReference type="CDD" id="cd05151">
    <property type="entry name" value="ChoK-like"/>
    <property type="match status" value="1"/>
</dbReference>
<dbReference type="PANTHER" id="PTHR22603:SF66">
    <property type="entry name" value="ETHANOLAMINE KINASE"/>
    <property type="match status" value="1"/>
</dbReference>